<dbReference type="EMBL" id="MU842817">
    <property type="protein sequence ID" value="KAK2034041.1"/>
    <property type="molecule type" value="Genomic_DNA"/>
</dbReference>
<dbReference type="AlphaFoldDB" id="A0AAD9HTL0"/>
<accession>A0AAD9HTL0</accession>
<gene>
    <name evidence="1" type="ORF">LX32DRAFT_6368</name>
</gene>
<keyword evidence="2" id="KW-1185">Reference proteome</keyword>
<proteinExistence type="predicted"/>
<protein>
    <submittedName>
        <fullName evidence="1">Uncharacterized protein</fullName>
    </submittedName>
</protein>
<reference evidence="1" key="1">
    <citation type="submission" date="2021-06" db="EMBL/GenBank/DDBJ databases">
        <title>Comparative genomics, transcriptomics and evolutionary studies reveal genomic signatures of adaptation to plant cell wall in hemibiotrophic fungi.</title>
        <authorList>
            <consortium name="DOE Joint Genome Institute"/>
            <person name="Baroncelli R."/>
            <person name="Diaz J.F."/>
            <person name="Benocci T."/>
            <person name="Peng M."/>
            <person name="Battaglia E."/>
            <person name="Haridas S."/>
            <person name="Andreopoulos W."/>
            <person name="Labutti K."/>
            <person name="Pangilinan J."/>
            <person name="Floch G.L."/>
            <person name="Makela M.R."/>
            <person name="Henrissat B."/>
            <person name="Grigoriev I.V."/>
            <person name="Crouch J.A."/>
            <person name="De Vries R.P."/>
            <person name="Sukno S.A."/>
            <person name="Thon M.R."/>
        </authorList>
    </citation>
    <scope>NUCLEOTIDE SEQUENCE</scope>
    <source>
        <strain evidence="1">MAFF235873</strain>
    </source>
</reference>
<evidence type="ECO:0000313" key="2">
    <source>
        <dbReference type="Proteomes" id="UP001232148"/>
    </source>
</evidence>
<dbReference type="Proteomes" id="UP001232148">
    <property type="component" value="Unassembled WGS sequence"/>
</dbReference>
<evidence type="ECO:0000313" key="1">
    <source>
        <dbReference type="EMBL" id="KAK2034041.1"/>
    </source>
</evidence>
<sequence length="176" mass="19218">MQWAPVTSGRKSEVLNDSQSRNITHMQHLGSRYVGRVHGEHMMRFDMTGQDAGRGKERENSAAAGSSAACKQISVQGQALKTGSRVMGGRGARSCPVLATANRNSSMVAGASIRRSEEAWSAMHVAYDARFFPAHAEPVTQIGTGYNLWIHHLDSRRTSFVRWSDAEVLSFHSSSG</sequence>
<comment type="caution">
    <text evidence="1">The sequence shown here is derived from an EMBL/GenBank/DDBJ whole genome shotgun (WGS) entry which is preliminary data.</text>
</comment>
<organism evidence="1 2">
    <name type="scientific">Colletotrichum zoysiae</name>
    <dbReference type="NCBI Taxonomy" id="1216348"/>
    <lineage>
        <taxon>Eukaryota</taxon>
        <taxon>Fungi</taxon>
        <taxon>Dikarya</taxon>
        <taxon>Ascomycota</taxon>
        <taxon>Pezizomycotina</taxon>
        <taxon>Sordariomycetes</taxon>
        <taxon>Hypocreomycetidae</taxon>
        <taxon>Glomerellales</taxon>
        <taxon>Glomerellaceae</taxon>
        <taxon>Colletotrichum</taxon>
        <taxon>Colletotrichum graminicola species complex</taxon>
    </lineage>
</organism>
<name>A0AAD9HTL0_9PEZI</name>